<dbReference type="EMBL" id="JAUTXU010000135">
    <property type="protein sequence ID" value="KAK3704779.1"/>
    <property type="molecule type" value="Genomic_DNA"/>
</dbReference>
<keyword evidence="2" id="KW-1185">Reference proteome</keyword>
<evidence type="ECO:0000313" key="1">
    <source>
        <dbReference type="EMBL" id="KAK3704779.1"/>
    </source>
</evidence>
<protein>
    <submittedName>
        <fullName evidence="1">Amino-acid acetyltransferase, mitochondrial</fullName>
        <ecNumber evidence="1">2.3.1.1</ecNumber>
    </submittedName>
</protein>
<keyword evidence="1" id="KW-0808">Transferase</keyword>
<dbReference type="EC" id="2.3.1.1" evidence="1"/>
<organism evidence="1 2">
    <name type="scientific">Vermiconidia calcicola</name>
    <dbReference type="NCBI Taxonomy" id="1690605"/>
    <lineage>
        <taxon>Eukaryota</taxon>
        <taxon>Fungi</taxon>
        <taxon>Dikarya</taxon>
        <taxon>Ascomycota</taxon>
        <taxon>Pezizomycotina</taxon>
        <taxon>Dothideomycetes</taxon>
        <taxon>Dothideomycetidae</taxon>
        <taxon>Mycosphaerellales</taxon>
        <taxon>Extremaceae</taxon>
        <taxon>Vermiconidia</taxon>
    </lineage>
</organism>
<evidence type="ECO:0000313" key="2">
    <source>
        <dbReference type="Proteomes" id="UP001281147"/>
    </source>
</evidence>
<name>A0ACC3MW20_9PEZI</name>
<accession>A0ACC3MW20</accession>
<sequence>MKRLGYSTAPAPAPPPSTTNNGAKPTADPATQRELFMNVLNANATKRDAKQYLARFDPPKKQGATLSPLQAERNARHRQDQDRLDRIGVNLGALYAPARAIAETPQFNREMVDEKASAATPKIHVALVCLRAPETLDEGTLEGVALTLSQLVKLDMRILVVLDCGSPAAGMTDVKEFVAEHGERIVKAIGKYSPEGARVVSGAIETAEQDDTDHEQDGKKLQSASVSIPDLLMGPLKRSIIPLVPTLAYTPTGKQVHTSGSDIMTALSSLLSGLPTNRCQGTESVKTPLDRIIVLDAIGGIPSKARGDGAHVFVNLEQEFDDIQSELEQYGCEQADDEHQTTTDVYAQHRSNLSMVQKCLSMLPSASSALIITPQEAASSSLQQSSDESTIGTGTRRQKNILIHNLLTNKPGVSSSLPVARMPSTNSDTKATAMPQATLLKRGMPLTIIPAIDRSSGHGLGWQPPSNGTTTLDLETDSRIDLPRLVHLIEDSFRRKLDVRHYLNRIKNRTAGLIIAGSYEGAAILTWETPPGGTRLVPYLDKFAVLSSSQGSSGVADIVFQSMVRTCFPQVLPNLDVRR</sequence>
<gene>
    <name evidence="1" type="primary">ARG2_2</name>
    <name evidence="1" type="ORF">LTR37_013610</name>
</gene>
<dbReference type="Proteomes" id="UP001281147">
    <property type="component" value="Unassembled WGS sequence"/>
</dbReference>
<comment type="caution">
    <text evidence="1">The sequence shown here is derived from an EMBL/GenBank/DDBJ whole genome shotgun (WGS) entry which is preliminary data.</text>
</comment>
<keyword evidence="1" id="KW-0012">Acyltransferase</keyword>
<proteinExistence type="predicted"/>
<reference evidence="1" key="1">
    <citation type="submission" date="2023-07" db="EMBL/GenBank/DDBJ databases">
        <title>Black Yeasts Isolated from many extreme environments.</title>
        <authorList>
            <person name="Coleine C."/>
            <person name="Stajich J.E."/>
            <person name="Selbmann L."/>
        </authorList>
    </citation>
    <scope>NUCLEOTIDE SEQUENCE</scope>
    <source>
        <strain evidence="1">CCFEE 5714</strain>
    </source>
</reference>